<name>A0A9D3MDU8_ANGAN</name>
<evidence type="ECO:0000313" key="1">
    <source>
        <dbReference type="EMBL" id="KAG5846157.1"/>
    </source>
</evidence>
<organism evidence="1 2">
    <name type="scientific">Anguilla anguilla</name>
    <name type="common">European freshwater eel</name>
    <name type="synonym">Muraena anguilla</name>
    <dbReference type="NCBI Taxonomy" id="7936"/>
    <lineage>
        <taxon>Eukaryota</taxon>
        <taxon>Metazoa</taxon>
        <taxon>Chordata</taxon>
        <taxon>Craniata</taxon>
        <taxon>Vertebrata</taxon>
        <taxon>Euteleostomi</taxon>
        <taxon>Actinopterygii</taxon>
        <taxon>Neopterygii</taxon>
        <taxon>Teleostei</taxon>
        <taxon>Anguilliformes</taxon>
        <taxon>Anguillidae</taxon>
        <taxon>Anguilla</taxon>
    </lineage>
</organism>
<comment type="caution">
    <text evidence="1">The sequence shown here is derived from an EMBL/GenBank/DDBJ whole genome shotgun (WGS) entry which is preliminary data.</text>
</comment>
<dbReference type="EMBL" id="JAFIRN010000007">
    <property type="protein sequence ID" value="KAG5846157.1"/>
    <property type="molecule type" value="Genomic_DNA"/>
</dbReference>
<sequence>MAVPRGPRARETISDPSFIPHVFGQRQAFATWAKRGSPLRNKVSPYSKYPTIQPQIPWKYAHLAEL</sequence>
<accession>A0A9D3MDU8</accession>
<dbReference type="Proteomes" id="UP001044222">
    <property type="component" value="Chromosome 7"/>
</dbReference>
<evidence type="ECO:0000313" key="2">
    <source>
        <dbReference type="Proteomes" id="UP001044222"/>
    </source>
</evidence>
<proteinExistence type="predicted"/>
<keyword evidence="2" id="KW-1185">Reference proteome</keyword>
<reference evidence="1" key="1">
    <citation type="submission" date="2021-01" db="EMBL/GenBank/DDBJ databases">
        <title>A chromosome-scale assembly of European eel, Anguilla anguilla.</title>
        <authorList>
            <person name="Henkel C."/>
            <person name="Jong-Raadsen S.A."/>
            <person name="Dufour S."/>
            <person name="Weltzien F.-A."/>
            <person name="Palstra A.P."/>
            <person name="Pelster B."/>
            <person name="Spaink H.P."/>
            <person name="Van Den Thillart G.E."/>
            <person name="Jansen H."/>
            <person name="Zahm M."/>
            <person name="Klopp C."/>
            <person name="Cedric C."/>
            <person name="Louis A."/>
            <person name="Berthelot C."/>
            <person name="Parey E."/>
            <person name="Roest Crollius H."/>
            <person name="Montfort J."/>
            <person name="Robinson-Rechavi M."/>
            <person name="Bucao C."/>
            <person name="Bouchez O."/>
            <person name="Gislard M."/>
            <person name="Lluch J."/>
            <person name="Milhes M."/>
            <person name="Lampietro C."/>
            <person name="Lopez Roques C."/>
            <person name="Donnadieu C."/>
            <person name="Braasch I."/>
            <person name="Desvignes T."/>
            <person name="Postlethwait J."/>
            <person name="Bobe J."/>
            <person name="Guiguen Y."/>
            <person name="Dirks R."/>
        </authorList>
    </citation>
    <scope>NUCLEOTIDE SEQUENCE</scope>
    <source>
        <strain evidence="1">Tag_6206</strain>
        <tissue evidence="1">Liver</tissue>
    </source>
</reference>
<gene>
    <name evidence="1" type="ORF">ANANG_G00146840</name>
</gene>
<protein>
    <submittedName>
        <fullName evidence="1">Uncharacterized protein</fullName>
    </submittedName>
</protein>
<dbReference type="AlphaFoldDB" id="A0A9D3MDU8"/>